<dbReference type="Gene3D" id="2.20.28.120">
    <property type="entry name" value="Ribosomal protein L33"/>
    <property type="match status" value="1"/>
</dbReference>
<accession>A0A0F8YKZ8</accession>
<dbReference type="GO" id="GO:0006412">
    <property type="term" value="P:translation"/>
    <property type="evidence" value="ECO:0007669"/>
    <property type="project" value="InterPro"/>
</dbReference>
<protein>
    <recommendedName>
        <fullName evidence="5">50S ribosomal protein L33</fullName>
    </recommendedName>
</protein>
<dbReference type="EMBL" id="LAZR01068897">
    <property type="protein sequence ID" value="KKK48776.1"/>
    <property type="molecule type" value="Genomic_DNA"/>
</dbReference>
<dbReference type="NCBIfam" id="NF001860">
    <property type="entry name" value="PRK00595.1"/>
    <property type="match status" value="1"/>
</dbReference>
<evidence type="ECO:0000256" key="1">
    <source>
        <dbReference type="ARBA" id="ARBA00007596"/>
    </source>
</evidence>
<dbReference type="InterPro" id="IPR001705">
    <property type="entry name" value="Ribosomal_bL33"/>
</dbReference>
<gene>
    <name evidence="4" type="ORF">LCGC14_3141730</name>
</gene>
<dbReference type="NCBIfam" id="TIGR01023">
    <property type="entry name" value="rpmG_bact"/>
    <property type="match status" value="1"/>
</dbReference>
<dbReference type="GO" id="GO:0022625">
    <property type="term" value="C:cytosolic large ribosomal subunit"/>
    <property type="evidence" value="ECO:0007669"/>
    <property type="project" value="TreeGrafter"/>
</dbReference>
<evidence type="ECO:0000313" key="4">
    <source>
        <dbReference type="EMBL" id="KKK48776.1"/>
    </source>
</evidence>
<dbReference type="PANTHER" id="PTHR15238">
    <property type="entry name" value="54S RIBOSOMAL PROTEIN L39, MITOCHONDRIAL"/>
    <property type="match status" value="1"/>
</dbReference>
<keyword evidence="2" id="KW-0689">Ribosomal protein</keyword>
<evidence type="ECO:0000256" key="3">
    <source>
        <dbReference type="ARBA" id="ARBA00023274"/>
    </source>
</evidence>
<proteinExistence type="inferred from homology"/>
<keyword evidence="3" id="KW-0687">Ribonucleoprotein</keyword>
<dbReference type="SUPFAM" id="SSF57829">
    <property type="entry name" value="Zn-binding ribosomal proteins"/>
    <property type="match status" value="1"/>
</dbReference>
<dbReference type="PROSITE" id="PS00582">
    <property type="entry name" value="RIBOSOMAL_L33"/>
    <property type="match status" value="1"/>
</dbReference>
<comment type="similarity">
    <text evidence="1">Belongs to the bacterial ribosomal protein bL33 family.</text>
</comment>
<dbReference type="HAMAP" id="MF_00294">
    <property type="entry name" value="Ribosomal_bL33"/>
    <property type="match status" value="1"/>
</dbReference>
<reference evidence="4" key="1">
    <citation type="journal article" date="2015" name="Nature">
        <title>Complex archaea that bridge the gap between prokaryotes and eukaryotes.</title>
        <authorList>
            <person name="Spang A."/>
            <person name="Saw J.H."/>
            <person name="Jorgensen S.L."/>
            <person name="Zaremba-Niedzwiedzka K."/>
            <person name="Martijn J."/>
            <person name="Lind A.E."/>
            <person name="van Eijk R."/>
            <person name="Schleper C."/>
            <person name="Guy L."/>
            <person name="Ettema T.J."/>
        </authorList>
    </citation>
    <scope>NUCLEOTIDE SEQUENCE</scope>
</reference>
<name>A0A0F8YKZ8_9ZZZZ</name>
<dbReference type="InterPro" id="IPR011332">
    <property type="entry name" value="Ribosomal_zn-bd"/>
</dbReference>
<dbReference type="InterPro" id="IPR018264">
    <property type="entry name" value="Ribosomal_bL33_CS"/>
</dbReference>
<dbReference type="GO" id="GO:0003735">
    <property type="term" value="F:structural constituent of ribosome"/>
    <property type="evidence" value="ECO:0007669"/>
    <property type="project" value="InterPro"/>
</dbReference>
<dbReference type="AlphaFoldDB" id="A0A0F8YKZ8"/>
<evidence type="ECO:0008006" key="5">
    <source>
        <dbReference type="Google" id="ProtNLM"/>
    </source>
</evidence>
<sequence>MAKKSAREVIKLKSQESKHCYWTTKNKINTTEKLERKKYDPTIRKHAMYKEAK</sequence>
<dbReference type="InterPro" id="IPR038584">
    <property type="entry name" value="Ribosomal_bL33_sf"/>
</dbReference>
<dbReference type="Pfam" id="PF00471">
    <property type="entry name" value="Ribosomal_L33"/>
    <property type="match status" value="1"/>
</dbReference>
<dbReference type="PANTHER" id="PTHR15238:SF1">
    <property type="entry name" value="LARGE RIBOSOMAL SUBUNIT PROTEIN BL33M"/>
    <property type="match status" value="1"/>
</dbReference>
<organism evidence="4">
    <name type="scientific">marine sediment metagenome</name>
    <dbReference type="NCBI Taxonomy" id="412755"/>
    <lineage>
        <taxon>unclassified sequences</taxon>
        <taxon>metagenomes</taxon>
        <taxon>ecological metagenomes</taxon>
    </lineage>
</organism>
<comment type="caution">
    <text evidence="4">The sequence shown here is derived from an EMBL/GenBank/DDBJ whole genome shotgun (WGS) entry which is preliminary data.</text>
</comment>
<evidence type="ECO:0000256" key="2">
    <source>
        <dbReference type="ARBA" id="ARBA00022980"/>
    </source>
</evidence>